<dbReference type="InterPro" id="IPR042233">
    <property type="entry name" value="Cell_div_ZapA_N"/>
</dbReference>
<dbReference type="GO" id="GO:0043093">
    <property type="term" value="P:FtsZ-dependent cytokinesis"/>
    <property type="evidence" value="ECO:0007669"/>
    <property type="project" value="TreeGrafter"/>
</dbReference>
<evidence type="ECO:0000256" key="6">
    <source>
        <dbReference type="ARBA" id="ARBA00023306"/>
    </source>
</evidence>
<keyword evidence="6" id="KW-0131">Cell cycle</keyword>
<protein>
    <recommendedName>
        <fullName evidence="2">Cell division protein ZapA</fullName>
    </recommendedName>
    <alternativeName>
        <fullName evidence="9">Z ring-associated protein ZapA</fullName>
    </alternativeName>
</protein>
<dbReference type="GO" id="GO:0000921">
    <property type="term" value="P:septin ring assembly"/>
    <property type="evidence" value="ECO:0007669"/>
    <property type="project" value="TreeGrafter"/>
</dbReference>
<dbReference type="GO" id="GO:0032153">
    <property type="term" value="C:cell division site"/>
    <property type="evidence" value="ECO:0007669"/>
    <property type="project" value="TreeGrafter"/>
</dbReference>
<dbReference type="EMBL" id="LN829119">
    <property type="protein sequence ID" value="CPR15131.1"/>
    <property type="molecule type" value="Genomic_DNA"/>
</dbReference>
<dbReference type="KEGG" id="fiy:BN1229_v1_0224"/>
<evidence type="ECO:0000256" key="5">
    <source>
        <dbReference type="ARBA" id="ARBA00023210"/>
    </source>
</evidence>
<dbReference type="InterPro" id="IPR036192">
    <property type="entry name" value="Cell_div_ZapA-like_sf"/>
</dbReference>
<sequence>MGQVQATINGRLYKLDCADGQEQRLGELANFVGDKVEQLAKEFGQVGDIRLLMMAALVTADELFDLREELKTRQDSEIVREASSAAEVKAAS</sequence>
<evidence type="ECO:0000256" key="1">
    <source>
        <dbReference type="ARBA" id="ARBA00004496"/>
    </source>
</evidence>
<reference evidence="11" key="1">
    <citation type="submission" date="2015-02" db="EMBL/GenBank/DDBJ databases">
        <authorList>
            <person name="Chooi Y.-H."/>
        </authorList>
    </citation>
    <scope>NUCLEOTIDE SEQUENCE [LARGE SCALE GENOMIC DNA]</scope>
    <source>
        <strain evidence="11">strain Y</strain>
    </source>
</reference>
<comment type="function">
    <text evidence="7">Activator of cell division through the inhibition of FtsZ GTPase activity, therefore promoting FtsZ assembly into bundles of protofilaments necessary for the formation of the division Z ring. It is recruited early at mid-cell but it is not essential for cell division.</text>
</comment>
<gene>
    <name evidence="10" type="ORF">YBN1229_v1_0224</name>
</gene>
<evidence type="ECO:0000313" key="10">
    <source>
        <dbReference type="EMBL" id="CPR15131.1"/>
    </source>
</evidence>
<dbReference type="AlphaFoldDB" id="A0A0D6JB25"/>
<evidence type="ECO:0000256" key="8">
    <source>
        <dbReference type="ARBA" id="ARBA00026068"/>
    </source>
</evidence>
<dbReference type="GO" id="GO:0005829">
    <property type="term" value="C:cytosol"/>
    <property type="evidence" value="ECO:0007669"/>
    <property type="project" value="TreeGrafter"/>
</dbReference>
<keyword evidence="11" id="KW-1185">Reference proteome</keyword>
<dbReference type="PANTHER" id="PTHR34981:SF1">
    <property type="entry name" value="CELL DIVISION PROTEIN ZAPA"/>
    <property type="match status" value="1"/>
</dbReference>
<evidence type="ECO:0000256" key="4">
    <source>
        <dbReference type="ARBA" id="ARBA00022618"/>
    </source>
</evidence>
<organism evidence="10 11">
    <name type="scientific">Candidatus Filomicrobium marinum</name>
    <dbReference type="NCBI Taxonomy" id="1608628"/>
    <lineage>
        <taxon>Bacteria</taxon>
        <taxon>Pseudomonadati</taxon>
        <taxon>Pseudomonadota</taxon>
        <taxon>Alphaproteobacteria</taxon>
        <taxon>Hyphomicrobiales</taxon>
        <taxon>Hyphomicrobiaceae</taxon>
        <taxon>Filomicrobium</taxon>
    </lineage>
</organism>
<evidence type="ECO:0000313" key="11">
    <source>
        <dbReference type="Proteomes" id="UP000033187"/>
    </source>
</evidence>
<accession>A0A0D6JB25</accession>
<evidence type="ECO:0000256" key="9">
    <source>
        <dbReference type="ARBA" id="ARBA00033158"/>
    </source>
</evidence>
<evidence type="ECO:0000256" key="2">
    <source>
        <dbReference type="ARBA" id="ARBA00015195"/>
    </source>
</evidence>
<dbReference type="PANTHER" id="PTHR34981">
    <property type="entry name" value="CELL DIVISION PROTEIN ZAPA"/>
    <property type="match status" value="1"/>
</dbReference>
<comment type="subunit">
    <text evidence="8">Homodimer. Interacts with FtsZ.</text>
</comment>
<dbReference type="SUPFAM" id="SSF102829">
    <property type="entry name" value="Cell division protein ZapA-like"/>
    <property type="match status" value="1"/>
</dbReference>
<keyword evidence="5" id="KW-0717">Septation</keyword>
<dbReference type="InterPro" id="IPR007838">
    <property type="entry name" value="Cell_div_ZapA-like"/>
</dbReference>
<dbReference type="Proteomes" id="UP000033187">
    <property type="component" value="Chromosome 1"/>
</dbReference>
<name>A0A0D6JB25_9HYPH</name>
<keyword evidence="4" id="KW-0132">Cell division</keyword>
<evidence type="ECO:0000256" key="7">
    <source>
        <dbReference type="ARBA" id="ARBA00024910"/>
    </source>
</evidence>
<dbReference type="RefSeq" id="WP_046475634.1">
    <property type="nucleotide sequence ID" value="NZ_LN829118.1"/>
</dbReference>
<proteinExistence type="predicted"/>
<keyword evidence="3" id="KW-0963">Cytoplasm</keyword>
<dbReference type="Gene3D" id="3.30.160.880">
    <property type="entry name" value="Cell division protein ZapA protomer, N-terminal domain"/>
    <property type="match status" value="1"/>
</dbReference>
<evidence type="ECO:0000256" key="3">
    <source>
        <dbReference type="ARBA" id="ARBA00022490"/>
    </source>
</evidence>
<comment type="subcellular location">
    <subcellularLocation>
        <location evidence="1">Cytoplasm</location>
    </subcellularLocation>
</comment>
<dbReference type="KEGG" id="fil:BN1229_v1_0220"/>
<dbReference type="Pfam" id="PF05164">
    <property type="entry name" value="ZapA"/>
    <property type="match status" value="1"/>
</dbReference>
<dbReference type="GO" id="GO:0030428">
    <property type="term" value="C:cell septum"/>
    <property type="evidence" value="ECO:0007669"/>
    <property type="project" value="TreeGrafter"/>
</dbReference>
<dbReference type="GO" id="GO:0000917">
    <property type="term" value="P:division septum assembly"/>
    <property type="evidence" value="ECO:0007669"/>
    <property type="project" value="UniProtKB-KW"/>
</dbReference>